<feature type="transmembrane region" description="Helical" evidence="1">
    <location>
        <begin position="5"/>
        <end position="24"/>
    </location>
</feature>
<dbReference type="EMBL" id="QUAM01000007">
    <property type="protein sequence ID" value="TPR12458.1"/>
    <property type="molecule type" value="Genomic_DNA"/>
</dbReference>
<proteinExistence type="predicted"/>
<keyword evidence="1" id="KW-1133">Transmembrane helix</keyword>
<feature type="transmembrane region" description="Helical" evidence="1">
    <location>
        <begin position="30"/>
        <end position="51"/>
    </location>
</feature>
<dbReference type="Proteomes" id="UP000767392">
    <property type="component" value="Unassembled WGS sequence"/>
</dbReference>
<evidence type="ECO:0000259" key="2">
    <source>
        <dbReference type="Pfam" id="PF13038"/>
    </source>
</evidence>
<accession>A0ABY2YR81</accession>
<protein>
    <submittedName>
        <fullName evidence="3">DUF3899 domain-containing protein</fullName>
    </submittedName>
</protein>
<keyword evidence="1" id="KW-0812">Transmembrane</keyword>
<dbReference type="Pfam" id="PF13038">
    <property type="entry name" value="DUF3899"/>
    <property type="match status" value="1"/>
</dbReference>
<evidence type="ECO:0000313" key="3">
    <source>
        <dbReference type="EMBL" id="TPR12458.1"/>
    </source>
</evidence>
<organism evidence="3 4">
    <name type="scientific">Apilactobacillus timberlakei</name>
    <dbReference type="NCBI Taxonomy" id="2008380"/>
    <lineage>
        <taxon>Bacteria</taxon>
        <taxon>Bacillati</taxon>
        <taxon>Bacillota</taxon>
        <taxon>Bacilli</taxon>
        <taxon>Lactobacillales</taxon>
        <taxon>Lactobacillaceae</taxon>
        <taxon>Apilactobacillus</taxon>
    </lineage>
</organism>
<dbReference type="InterPro" id="IPR025007">
    <property type="entry name" value="DUF3899"/>
</dbReference>
<keyword evidence="4" id="KW-1185">Reference proteome</keyword>
<feature type="transmembrane region" description="Helical" evidence="1">
    <location>
        <begin position="95"/>
        <end position="113"/>
    </location>
</feature>
<gene>
    <name evidence="3" type="ORF">DY048_07370</name>
</gene>
<keyword evidence="1" id="KW-0472">Membrane</keyword>
<evidence type="ECO:0000313" key="4">
    <source>
        <dbReference type="Proteomes" id="UP000767392"/>
    </source>
</evidence>
<feature type="domain" description="DUF3899" evidence="2">
    <location>
        <begin position="32"/>
        <end position="115"/>
    </location>
</feature>
<sequence length="115" mass="13158">MNKRFLSLIIYAVSIIVGLIIYIFNIQIIIMSNVFFILGLLLVVIGSIMIITKGHLFTGWRIFHRKGDNDRFENEKIPAKEIGRKKNESIVINDFAKLCLTVGIIWILIAILITL</sequence>
<evidence type="ECO:0000256" key="1">
    <source>
        <dbReference type="SAM" id="Phobius"/>
    </source>
</evidence>
<reference evidence="3 4" key="1">
    <citation type="submission" date="2018-08" db="EMBL/GenBank/DDBJ databases">
        <title>Comparative genomics of wild bee and flower associated Lactobacillus reveals potential adaptation to the bee host.</title>
        <authorList>
            <person name="Vuong H.Q."/>
            <person name="Mcfrederick Q.S."/>
        </authorList>
    </citation>
    <scope>NUCLEOTIDE SEQUENCE [LARGE SCALE GENOMIC DNA]</scope>
    <source>
        <strain evidence="3 4">HV_04</strain>
    </source>
</reference>
<comment type="caution">
    <text evidence="3">The sequence shown here is derived from an EMBL/GenBank/DDBJ whole genome shotgun (WGS) entry which is preliminary data.</text>
</comment>
<name>A0ABY2YR81_9LACO</name>